<accession>A0ABU7P454</accession>
<protein>
    <submittedName>
        <fullName evidence="1">Uncharacterized protein</fullName>
    </submittedName>
</protein>
<dbReference type="RefSeq" id="WP_330792418.1">
    <property type="nucleotide sequence ID" value="NZ_JAZEWV010000001.1"/>
</dbReference>
<organism evidence="1 2">
    <name type="scientific">Actinacidiphila polyblastidii</name>
    <dbReference type="NCBI Taxonomy" id="3110430"/>
    <lineage>
        <taxon>Bacteria</taxon>
        <taxon>Bacillati</taxon>
        <taxon>Actinomycetota</taxon>
        <taxon>Actinomycetes</taxon>
        <taxon>Kitasatosporales</taxon>
        <taxon>Streptomycetaceae</taxon>
        <taxon>Actinacidiphila</taxon>
    </lineage>
</organism>
<keyword evidence="2" id="KW-1185">Reference proteome</keyword>
<name>A0ABU7P454_9ACTN</name>
<evidence type="ECO:0000313" key="2">
    <source>
        <dbReference type="Proteomes" id="UP001344658"/>
    </source>
</evidence>
<reference evidence="1 2" key="1">
    <citation type="submission" date="2023-12" db="EMBL/GenBank/DDBJ databases">
        <title>Streptomyces sp. V4-01.</title>
        <authorList>
            <person name="Somphong A."/>
            <person name="Phongsopitanun W."/>
        </authorList>
    </citation>
    <scope>NUCLEOTIDE SEQUENCE [LARGE SCALE GENOMIC DNA]</scope>
    <source>
        <strain evidence="1 2">V4-01</strain>
    </source>
</reference>
<proteinExistence type="predicted"/>
<dbReference type="EMBL" id="JAZEWV010000001">
    <property type="protein sequence ID" value="MEE4540586.1"/>
    <property type="molecule type" value="Genomic_DNA"/>
</dbReference>
<sequence length="192" mass="19414">MPYFSGWWSSQCATNLLGKVCTTTGVVSTGFGGAQSYLSKYTPGALVAGINNGTAEEGMANANRILQMQNTGTGLSRTASLSPVLTRAPAARLLTGVGGVAAYGYNYMTDRSEGQSRTRAAVTSVPQAGADMYISATMTESGLETGAIIGSFVGPEGTVVGGAVGAVVGLGAGFVTSNVTNNVISDIGSWLH</sequence>
<dbReference type="Proteomes" id="UP001344658">
    <property type="component" value="Unassembled WGS sequence"/>
</dbReference>
<evidence type="ECO:0000313" key="1">
    <source>
        <dbReference type="EMBL" id="MEE4540586.1"/>
    </source>
</evidence>
<gene>
    <name evidence="1" type="ORF">V2S66_01215</name>
</gene>
<comment type="caution">
    <text evidence="1">The sequence shown here is derived from an EMBL/GenBank/DDBJ whole genome shotgun (WGS) entry which is preliminary data.</text>
</comment>